<dbReference type="STRING" id="492660.SAMN05192566_0902"/>
<dbReference type="AlphaFoldDB" id="A0A1G9AZ93"/>
<dbReference type="Proteomes" id="UP000198629">
    <property type="component" value="Unassembled WGS sequence"/>
</dbReference>
<proteinExistence type="predicted"/>
<name>A0A1G9AZ93_9PROT</name>
<dbReference type="RefSeq" id="WP_143001349.1">
    <property type="nucleotide sequence ID" value="NZ_FNFX01000002.1"/>
</dbReference>
<feature type="region of interest" description="Disordered" evidence="1">
    <location>
        <begin position="31"/>
        <end position="130"/>
    </location>
</feature>
<keyword evidence="2" id="KW-0732">Signal</keyword>
<feature type="chain" id="PRO_5011667081" description="Secreted protein" evidence="2">
    <location>
        <begin position="27"/>
        <end position="130"/>
    </location>
</feature>
<feature type="compositionally biased region" description="Low complexity" evidence="1">
    <location>
        <begin position="31"/>
        <end position="65"/>
    </location>
</feature>
<evidence type="ECO:0000256" key="1">
    <source>
        <dbReference type="SAM" id="MobiDB-lite"/>
    </source>
</evidence>
<feature type="compositionally biased region" description="Polar residues" evidence="1">
    <location>
        <begin position="113"/>
        <end position="130"/>
    </location>
</feature>
<feature type="signal peptide" evidence="2">
    <location>
        <begin position="1"/>
        <end position="26"/>
    </location>
</feature>
<accession>A0A1G9AZ93</accession>
<protein>
    <recommendedName>
        <fullName evidence="5">Secreted protein</fullName>
    </recommendedName>
</protein>
<evidence type="ECO:0000313" key="3">
    <source>
        <dbReference type="EMBL" id="SDK32649.1"/>
    </source>
</evidence>
<organism evidence="3 4">
    <name type="scientific">Methylophilus rhizosphaerae</name>
    <dbReference type="NCBI Taxonomy" id="492660"/>
    <lineage>
        <taxon>Bacteria</taxon>
        <taxon>Pseudomonadati</taxon>
        <taxon>Pseudomonadota</taxon>
        <taxon>Betaproteobacteria</taxon>
        <taxon>Nitrosomonadales</taxon>
        <taxon>Methylophilaceae</taxon>
        <taxon>Methylophilus</taxon>
    </lineage>
</organism>
<evidence type="ECO:0000256" key="2">
    <source>
        <dbReference type="SAM" id="SignalP"/>
    </source>
</evidence>
<gene>
    <name evidence="3" type="ORF">SAMN05192566_0902</name>
</gene>
<evidence type="ECO:0000313" key="4">
    <source>
        <dbReference type="Proteomes" id="UP000198629"/>
    </source>
</evidence>
<keyword evidence="4" id="KW-1185">Reference proteome</keyword>
<evidence type="ECO:0008006" key="5">
    <source>
        <dbReference type="Google" id="ProtNLM"/>
    </source>
</evidence>
<reference evidence="4" key="1">
    <citation type="submission" date="2016-10" db="EMBL/GenBank/DDBJ databases">
        <authorList>
            <person name="Varghese N."/>
            <person name="Submissions S."/>
        </authorList>
    </citation>
    <scope>NUCLEOTIDE SEQUENCE [LARGE SCALE GENOMIC DNA]</scope>
    <source>
        <strain evidence="4">CBMB127</strain>
    </source>
</reference>
<sequence>MKLTTSSLAMAGLLIISLLPTQNILAAGVNAGATTNDGAGTTTNNGNPATTNGATSPPTTTNPAPVGNLKNKQLNQPANHRDMNQPANNGSTRNNTNTVAPPPPANNCYTVDGQPSTTTDCSPGTNPNVR</sequence>
<dbReference type="EMBL" id="FNFX01000002">
    <property type="protein sequence ID" value="SDK32649.1"/>
    <property type="molecule type" value="Genomic_DNA"/>
</dbReference>